<keyword evidence="5" id="KW-0324">Glycolysis</keyword>
<dbReference type="CDD" id="cd16011">
    <property type="entry name" value="iPGM_like"/>
    <property type="match status" value="1"/>
</dbReference>
<dbReference type="InterPro" id="IPR023665">
    <property type="entry name" value="ApgAM_prokaryotes"/>
</dbReference>
<evidence type="ECO:0000256" key="6">
    <source>
        <dbReference type="ARBA" id="ARBA00023235"/>
    </source>
</evidence>
<comment type="pathway">
    <text evidence="3">Carbohydrate degradation.</text>
</comment>
<dbReference type="SUPFAM" id="SSF53649">
    <property type="entry name" value="Alkaline phosphatase-like"/>
    <property type="match status" value="1"/>
</dbReference>
<keyword evidence="6" id="KW-0413">Isomerase</keyword>
<dbReference type="AlphaFoldDB" id="A0A084J8I6"/>
<keyword evidence="9" id="KW-1185">Reference proteome</keyword>
<dbReference type="GO" id="GO:0046872">
    <property type="term" value="F:metal ion binding"/>
    <property type="evidence" value="ECO:0007669"/>
    <property type="project" value="InterPro"/>
</dbReference>
<dbReference type="PANTHER" id="PTHR31209:SF0">
    <property type="entry name" value="METALLOENZYME DOMAIN-CONTAINING PROTEIN"/>
    <property type="match status" value="1"/>
</dbReference>
<evidence type="ECO:0000259" key="7">
    <source>
        <dbReference type="Pfam" id="PF01676"/>
    </source>
</evidence>
<dbReference type="Proteomes" id="UP000028542">
    <property type="component" value="Unassembled WGS sequence"/>
</dbReference>
<dbReference type="eggNOG" id="COG3635">
    <property type="taxonomic scope" value="Bacteria"/>
</dbReference>
<dbReference type="PIRSF" id="PIRSF006392">
    <property type="entry name" value="IPGAM_arch"/>
    <property type="match status" value="1"/>
</dbReference>
<dbReference type="EMBL" id="JPMD01000038">
    <property type="protein sequence ID" value="KEZ85270.1"/>
    <property type="molecule type" value="Genomic_DNA"/>
</dbReference>
<comment type="function">
    <text evidence="2">Catalyzes the interconversion of 2-phosphoglycerate and 3-phosphoglycerate.</text>
</comment>
<dbReference type="Pfam" id="PF10143">
    <property type="entry name" value="PhosphMutase"/>
    <property type="match status" value="1"/>
</dbReference>
<dbReference type="InterPro" id="IPR006124">
    <property type="entry name" value="Metalloenzyme"/>
</dbReference>
<comment type="similarity">
    <text evidence="4">Belongs to the BPG-independent phosphoglycerate mutase family. A-PGAM subfamily.</text>
</comment>
<dbReference type="HAMAP" id="MF_01402_A">
    <property type="entry name" value="ApgM_A"/>
    <property type="match status" value="1"/>
</dbReference>
<feature type="domain" description="Metalloenzyme" evidence="7">
    <location>
        <begin position="5"/>
        <end position="407"/>
    </location>
</feature>
<evidence type="ECO:0000313" key="8">
    <source>
        <dbReference type="EMBL" id="KEZ85270.1"/>
    </source>
</evidence>
<sequence>MRKKQGLLIILDGLGDRVNPELNGMTPLESAKTPNLDYIASQGMCGNVYPIAPGIRVGTDVGHLHIFGYDSNKVYSGRGPLEAYSAGMKLMPGDVAFRGNFGTIEDDYTVIDRRAGRIRKGTKELATAINGLELSDGTQVFVKELTEHRLAIVLRGKGLSDKISCTDPGTAEEGAKLIIPSPLDGTSSAEKTAKNLWEFTNRAYEILKEHPINKQREAEGLNVANVVIARGAGQERDIPSIKELYNIKAACVAGDITVGGIAELVGMDYFCDDSFTGSFDTNLKGKVDLSINLLKEKKYDWVVMHVKATDLAGHDNLPIEKRDMIEKVDNAIGMILQEIDLNKCYITVTADHSTPCEARDHTGDGVPTIIAGGDVRKDSINSAGESQFMSGSLNNLTANDIFMMQMDLLGFTDKVGS</sequence>
<dbReference type="GO" id="GO:0006096">
    <property type="term" value="P:glycolytic process"/>
    <property type="evidence" value="ECO:0007669"/>
    <property type="project" value="UniProtKB-KW"/>
</dbReference>
<evidence type="ECO:0000256" key="2">
    <source>
        <dbReference type="ARBA" id="ARBA00002315"/>
    </source>
</evidence>
<accession>A0A084J8I6</accession>
<dbReference type="GO" id="GO:0004619">
    <property type="term" value="F:phosphoglycerate mutase activity"/>
    <property type="evidence" value="ECO:0007669"/>
    <property type="project" value="UniProtKB-EC"/>
</dbReference>
<comment type="caution">
    <text evidence="8">The sequence shown here is derived from an EMBL/GenBank/DDBJ whole genome shotgun (WGS) entry which is preliminary data.</text>
</comment>
<evidence type="ECO:0000256" key="1">
    <source>
        <dbReference type="ARBA" id="ARBA00000370"/>
    </source>
</evidence>
<dbReference type="InterPro" id="IPR004456">
    <property type="entry name" value="Pglycerate_mutase_ApgM"/>
</dbReference>
<dbReference type="Gene3D" id="3.40.720.10">
    <property type="entry name" value="Alkaline Phosphatase, subunit A"/>
    <property type="match status" value="2"/>
</dbReference>
<dbReference type="NCBIfam" id="TIGR00306">
    <property type="entry name" value="apgM"/>
    <property type="match status" value="1"/>
</dbReference>
<comment type="catalytic activity">
    <reaction evidence="1">
        <text>(2R)-2-phosphoglycerate = (2R)-3-phosphoglycerate</text>
        <dbReference type="Rhea" id="RHEA:15901"/>
        <dbReference type="ChEBI" id="CHEBI:58272"/>
        <dbReference type="ChEBI" id="CHEBI:58289"/>
        <dbReference type="EC" id="5.4.2.12"/>
    </reaction>
</comment>
<dbReference type="RefSeq" id="WP_035134684.1">
    <property type="nucleotide sequence ID" value="NZ_JPMD01000038.1"/>
</dbReference>
<evidence type="ECO:0000256" key="4">
    <source>
        <dbReference type="ARBA" id="ARBA00005524"/>
    </source>
</evidence>
<dbReference type="Pfam" id="PF01676">
    <property type="entry name" value="Metalloenzyme"/>
    <property type="match status" value="1"/>
</dbReference>
<evidence type="ECO:0000256" key="3">
    <source>
        <dbReference type="ARBA" id="ARBA00004921"/>
    </source>
</evidence>
<evidence type="ECO:0000256" key="5">
    <source>
        <dbReference type="ARBA" id="ARBA00023152"/>
    </source>
</evidence>
<evidence type="ECO:0000313" key="9">
    <source>
        <dbReference type="Proteomes" id="UP000028542"/>
    </source>
</evidence>
<proteinExistence type="inferred from homology"/>
<gene>
    <name evidence="8" type="ORF">IO99_15180</name>
</gene>
<dbReference type="InterPro" id="IPR017850">
    <property type="entry name" value="Alkaline_phosphatase_core_sf"/>
</dbReference>
<organism evidence="8 9">
    <name type="scientific">Clostridium sulfidigenes</name>
    <dbReference type="NCBI Taxonomy" id="318464"/>
    <lineage>
        <taxon>Bacteria</taxon>
        <taxon>Bacillati</taxon>
        <taxon>Bacillota</taxon>
        <taxon>Clostridia</taxon>
        <taxon>Eubacteriales</taxon>
        <taxon>Clostridiaceae</taxon>
        <taxon>Clostridium</taxon>
    </lineage>
</organism>
<protein>
    <submittedName>
        <fullName evidence="8">Phosphoglycerate mutase</fullName>
    </submittedName>
</protein>
<dbReference type="STRING" id="318464.IO99_15180"/>
<name>A0A084J8I6_9CLOT</name>
<reference evidence="8 9" key="1">
    <citation type="submission" date="2014-07" db="EMBL/GenBank/DDBJ databases">
        <title>Draft genome of Clostridium sulfidigenes 113A isolated from sediments associated with methane hydrate from Krishna Godavari basin.</title>
        <authorList>
            <person name="Honkalas V.S."/>
            <person name="Dabir A.P."/>
            <person name="Arora P."/>
            <person name="Dhakephalkar P.K."/>
        </authorList>
    </citation>
    <scope>NUCLEOTIDE SEQUENCE [LARGE SCALE GENOMIC DNA]</scope>
    <source>
        <strain evidence="8 9">113A</strain>
    </source>
</reference>
<dbReference type="PANTHER" id="PTHR31209">
    <property type="entry name" value="COFACTOR-INDEPENDENT PHOSPHOGLYCERATE MUTASE"/>
    <property type="match status" value="1"/>
</dbReference>